<dbReference type="SUPFAM" id="SSF46689">
    <property type="entry name" value="Homeodomain-like"/>
    <property type="match status" value="1"/>
</dbReference>
<dbReference type="AlphaFoldDB" id="A0AAU7KIB3"/>
<protein>
    <submittedName>
        <fullName evidence="5">AraC family transcriptional regulator</fullName>
    </submittedName>
</protein>
<feature type="domain" description="HTH araC/xylS-type" evidence="4">
    <location>
        <begin position="232"/>
        <end position="330"/>
    </location>
</feature>
<accession>A0AAU7KIB3</accession>
<organism evidence="5">
    <name type="scientific">Halomonas sp. RT37</name>
    <dbReference type="NCBI Taxonomy" id="2950872"/>
    <lineage>
        <taxon>Bacteria</taxon>
        <taxon>Pseudomonadati</taxon>
        <taxon>Pseudomonadota</taxon>
        <taxon>Gammaproteobacteria</taxon>
        <taxon>Oceanospirillales</taxon>
        <taxon>Halomonadaceae</taxon>
        <taxon>Halomonas</taxon>
    </lineage>
</organism>
<evidence type="ECO:0000313" key="5">
    <source>
        <dbReference type="EMBL" id="XBO71406.1"/>
    </source>
</evidence>
<dbReference type="InterPro" id="IPR032687">
    <property type="entry name" value="AraC-type_N"/>
</dbReference>
<dbReference type="InterPro" id="IPR018060">
    <property type="entry name" value="HTH_AraC"/>
</dbReference>
<dbReference type="InterPro" id="IPR009057">
    <property type="entry name" value="Homeodomain-like_sf"/>
</dbReference>
<dbReference type="Pfam" id="PF12625">
    <property type="entry name" value="Arabinose_bd"/>
    <property type="match status" value="1"/>
</dbReference>
<dbReference type="PANTHER" id="PTHR47894">
    <property type="entry name" value="HTH-TYPE TRANSCRIPTIONAL REGULATOR GADX"/>
    <property type="match status" value="1"/>
</dbReference>
<name>A0AAU7KIB3_9GAMM</name>
<dbReference type="RefSeq" id="WP_348827447.1">
    <property type="nucleotide sequence ID" value="NZ_CP098827.1"/>
</dbReference>
<keyword evidence="3" id="KW-0804">Transcription</keyword>
<proteinExistence type="predicted"/>
<dbReference type="GO" id="GO:0005829">
    <property type="term" value="C:cytosol"/>
    <property type="evidence" value="ECO:0007669"/>
    <property type="project" value="TreeGrafter"/>
</dbReference>
<dbReference type="SMART" id="SM00342">
    <property type="entry name" value="HTH_ARAC"/>
    <property type="match status" value="1"/>
</dbReference>
<dbReference type="PANTHER" id="PTHR47894:SF4">
    <property type="entry name" value="HTH-TYPE TRANSCRIPTIONAL REGULATOR GADX"/>
    <property type="match status" value="1"/>
</dbReference>
<gene>
    <name evidence="5" type="ORF">NFG58_01405</name>
</gene>
<dbReference type="EMBL" id="CP098827">
    <property type="protein sequence ID" value="XBO71406.1"/>
    <property type="molecule type" value="Genomic_DNA"/>
</dbReference>
<evidence type="ECO:0000256" key="3">
    <source>
        <dbReference type="ARBA" id="ARBA00023163"/>
    </source>
</evidence>
<keyword evidence="2" id="KW-0238">DNA-binding</keyword>
<evidence type="ECO:0000256" key="1">
    <source>
        <dbReference type="ARBA" id="ARBA00023015"/>
    </source>
</evidence>
<keyword evidence="1" id="KW-0805">Transcription regulation</keyword>
<dbReference type="GO" id="GO:0000976">
    <property type="term" value="F:transcription cis-regulatory region binding"/>
    <property type="evidence" value="ECO:0007669"/>
    <property type="project" value="TreeGrafter"/>
</dbReference>
<dbReference type="Pfam" id="PF12833">
    <property type="entry name" value="HTH_18"/>
    <property type="match status" value="1"/>
</dbReference>
<reference evidence="5" key="1">
    <citation type="submission" date="2022-06" db="EMBL/GenBank/DDBJ databases">
        <title>A novel DMS-producing enzyme.</title>
        <authorList>
            <person name="Zhang Y."/>
        </authorList>
    </citation>
    <scope>NUCLEOTIDE SEQUENCE</scope>
    <source>
        <strain evidence="5">RT37</strain>
    </source>
</reference>
<dbReference type="PROSITE" id="PS01124">
    <property type="entry name" value="HTH_ARAC_FAMILY_2"/>
    <property type="match status" value="1"/>
</dbReference>
<dbReference type="Gene3D" id="1.10.10.60">
    <property type="entry name" value="Homeodomain-like"/>
    <property type="match status" value="1"/>
</dbReference>
<evidence type="ECO:0000259" key="4">
    <source>
        <dbReference type="PROSITE" id="PS01124"/>
    </source>
</evidence>
<sequence>MADYSRASSLHGFANFARQQGIDPEAQLARVGLSLSLLESPESIIEFSSLAMLLENCAEASGDSLFGLKFGQYQGVDIFGPLLYLIQNAATVGLALEELAHHFSAHSSSAVIDIERGPRQAFLSYTMVGGGAAPGRQISELPVGVGQRLLSLLLGPQWRPRAIYLATSPSVPALLYQRLLGVVPTFNSPSDGWLLECSDLERPLVTADGRLHRLMEQYLTYRLEQLPQDLVDEVSWQIRQQLGQGGAGLDDIARRLALNPRTLQRRLATRGRCFQDLVDEVRRQLAIHYLRETSLPLTDIANLLGYSELSALTRGCRRWFGVAPSRWRQHQRRRSNGAG</sequence>
<evidence type="ECO:0000256" key="2">
    <source>
        <dbReference type="ARBA" id="ARBA00023125"/>
    </source>
</evidence>
<dbReference type="GO" id="GO:0003700">
    <property type="term" value="F:DNA-binding transcription factor activity"/>
    <property type="evidence" value="ECO:0007669"/>
    <property type="project" value="InterPro"/>
</dbReference>